<comment type="caution">
    <text evidence="2">The sequence shown here is derived from an EMBL/GenBank/DDBJ whole genome shotgun (WGS) entry which is preliminary data.</text>
</comment>
<dbReference type="PANTHER" id="PTHR33528:SF14">
    <property type="entry name" value="SOLUTE CARRIER FAMILY 35 MEMBER A4"/>
    <property type="match status" value="1"/>
</dbReference>
<accession>A0AAD6LRU2</accession>
<dbReference type="InterPro" id="IPR027854">
    <property type="entry name" value="STMP1"/>
</dbReference>
<dbReference type="PANTHER" id="PTHR33528">
    <property type="entry name" value="OS07G0239500 PROTEIN"/>
    <property type="match status" value="1"/>
</dbReference>
<evidence type="ECO:0000313" key="3">
    <source>
        <dbReference type="Proteomes" id="UP001164929"/>
    </source>
</evidence>
<protein>
    <submittedName>
        <fullName evidence="2">Uncharacterized protein</fullName>
    </submittedName>
</protein>
<evidence type="ECO:0000256" key="1">
    <source>
        <dbReference type="SAM" id="MobiDB-lite"/>
    </source>
</evidence>
<dbReference type="Proteomes" id="UP001164929">
    <property type="component" value="Chromosome 14"/>
</dbReference>
<dbReference type="AlphaFoldDB" id="A0AAD6LRU2"/>
<gene>
    <name evidence="2" type="ORF">NC653_032576</name>
</gene>
<feature type="compositionally biased region" description="Basic and acidic residues" evidence="1">
    <location>
        <begin position="52"/>
        <end position="61"/>
    </location>
</feature>
<dbReference type="Pfam" id="PF15054">
    <property type="entry name" value="DUF4535"/>
    <property type="match status" value="1"/>
</dbReference>
<name>A0AAD6LRU2_9ROSI</name>
<feature type="region of interest" description="Disordered" evidence="1">
    <location>
        <begin position="42"/>
        <end position="61"/>
    </location>
</feature>
<reference evidence="2" key="1">
    <citation type="journal article" date="2023" name="Mol. Ecol. Resour.">
        <title>Chromosome-level genome assembly of a triploid poplar Populus alba 'Berolinensis'.</title>
        <authorList>
            <person name="Chen S."/>
            <person name="Yu Y."/>
            <person name="Wang X."/>
            <person name="Wang S."/>
            <person name="Zhang T."/>
            <person name="Zhou Y."/>
            <person name="He R."/>
            <person name="Meng N."/>
            <person name="Wang Y."/>
            <person name="Liu W."/>
            <person name="Liu Z."/>
            <person name="Liu J."/>
            <person name="Guo Q."/>
            <person name="Huang H."/>
            <person name="Sederoff R.R."/>
            <person name="Wang G."/>
            <person name="Qu G."/>
            <person name="Chen S."/>
        </authorList>
    </citation>
    <scope>NUCLEOTIDE SEQUENCE</scope>
    <source>
        <strain evidence="2">SC-2020</strain>
    </source>
</reference>
<organism evidence="2 3">
    <name type="scientific">Populus alba x Populus x berolinensis</name>
    <dbReference type="NCBI Taxonomy" id="444605"/>
    <lineage>
        <taxon>Eukaryota</taxon>
        <taxon>Viridiplantae</taxon>
        <taxon>Streptophyta</taxon>
        <taxon>Embryophyta</taxon>
        <taxon>Tracheophyta</taxon>
        <taxon>Spermatophyta</taxon>
        <taxon>Magnoliopsida</taxon>
        <taxon>eudicotyledons</taxon>
        <taxon>Gunneridae</taxon>
        <taxon>Pentapetalae</taxon>
        <taxon>rosids</taxon>
        <taxon>fabids</taxon>
        <taxon>Malpighiales</taxon>
        <taxon>Salicaceae</taxon>
        <taxon>Saliceae</taxon>
        <taxon>Populus</taxon>
    </lineage>
</organism>
<dbReference type="EMBL" id="JAQIZT010000014">
    <property type="protein sequence ID" value="KAJ6972048.1"/>
    <property type="molecule type" value="Genomic_DNA"/>
</dbReference>
<proteinExistence type="predicted"/>
<sequence>MGLIRRSFSFMLGTLAGIYISQNYNVPDIKKLAETGLSLARQIERTHRKPRNQKESDDVSE</sequence>
<evidence type="ECO:0000313" key="2">
    <source>
        <dbReference type="EMBL" id="KAJ6972048.1"/>
    </source>
</evidence>
<keyword evidence="3" id="KW-1185">Reference proteome</keyword>